<gene>
    <name evidence="2" type="ORF">AWN73_20400</name>
</gene>
<dbReference type="RefSeq" id="WP_104675721.1">
    <property type="nucleotide sequence ID" value="NZ_LRDH01000182.1"/>
</dbReference>
<evidence type="ECO:0000313" key="3">
    <source>
        <dbReference type="Proteomes" id="UP000238081"/>
    </source>
</evidence>
<evidence type="ECO:0000256" key="1">
    <source>
        <dbReference type="SAM" id="Phobius"/>
    </source>
</evidence>
<dbReference type="AlphaFoldDB" id="A0A2S7F4P6"/>
<organism evidence="2 3">
    <name type="scientific">Clostridium butyricum</name>
    <dbReference type="NCBI Taxonomy" id="1492"/>
    <lineage>
        <taxon>Bacteria</taxon>
        <taxon>Bacillati</taxon>
        <taxon>Bacillota</taxon>
        <taxon>Clostridia</taxon>
        <taxon>Eubacteriales</taxon>
        <taxon>Clostridiaceae</taxon>
        <taxon>Clostridium</taxon>
    </lineage>
</organism>
<keyword evidence="1" id="KW-0472">Membrane</keyword>
<feature type="transmembrane region" description="Helical" evidence="1">
    <location>
        <begin position="106"/>
        <end position="127"/>
    </location>
</feature>
<evidence type="ECO:0000313" key="2">
    <source>
        <dbReference type="EMBL" id="PPV11866.1"/>
    </source>
</evidence>
<feature type="transmembrane region" description="Helical" evidence="1">
    <location>
        <begin position="73"/>
        <end position="94"/>
    </location>
</feature>
<comment type="caution">
    <text evidence="2">The sequence shown here is derived from an EMBL/GenBank/DDBJ whole genome shotgun (WGS) entry which is preliminary data.</text>
</comment>
<dbReference type="Proteomes" id="UP000238081">
    <property type="component" value="Unassembled WGS sequence"/>
</dbReference>
<keyword evidence="1" id="KW-0812">Transmembrane</keyword>
<accession>A0A2S7F4P6</accession>
<protein>
    <submittedName>
        <fullName evidence="2">Uncharacterized protein</fullName>
    </submittedName>
</protein>
<sequence>MQNRITNIISTIFFFLLFNGECRMCSSYFPRSKCKKYIYIKNNVLADILIAKSISRDKFVESIDYNKMSLVGFISYICISPVNTLLLIIGLMRSLSVQHNSNLEDLYYIGMGIVALLCVVFTIVMIINTNKCKNR</sequence>
<reference evidence="2 3" key="1">
    <citation type="submission" date="2016-01" db="EMBL/GenBank/DDBJ databases">
        <title>Characterization of the Clostridium difficile lineages that are prevalent in Hong Kong and China.</title>
        <authorList>
            <person name="Kwok J.S.-L."/>
            <person name="Lam W.-Y."/>
            <person name="Ip M."/>
            <person name="Chan T.-F."/>
            <person name="Hawkey P.M."/>
            <person name="Tsui S.K.-W."/>
        </authorList>
    </citation>
    <scope>NUCLEOTIDE SEQUENCE [LARGE SCALE GENOMIC DNA]</scope>
    <source>
        <strain evidence="2 3">300064</strain>
    </source>
</reference>
<name>A0A2S7F4P6_CLOBU</name>
<dbReference type="EMBL" id="LRDH01000182">
    <property type="protein sequence ID" value="PPV11866.1"/>
    <property type="molecule type" value="Genomic_DNA"/>
</dbReference>
<keyword evidence="1" id="KW-1133">Transmembrane helix</keyword>
<proteinExistence type="predicted"/>